<keyword evidence="5 8" id="KW-0256">Endoplasmic reticulum</keyword>
<comment type="function">
    <text evidence="8">Subunit of the oligosaccharyl transferase (OST) complex that catalyzes the initial transfer of a defined glycan (Glc(3)Man(9)GlcNAc(2) in eukaryotes) from the lipid carrier dolichol-pyrophosphate to an asparagine residue within an Asn-X-Ser/Thr consensus motif in nascent polypeptide chains, the first step in protein N-glycosylation. N-glycosylation occurs cotranslationally and the complex associates with the Sec61 complex at the channel-forming translocon complex that mediates protein translocation across the endoplasmic reticulum (ER).</text>
</comment>
<dbReference type="PANTHER" id="PTHR10830:SF0">
    <property type="entry name" value="DOLICHYL-DIPHOSPHOOLIGOSACCHARIDE--PROTEIN GLYCOSYLTRANSFERASE 48 KDA SUBUNIT"/>
    <property type="match status" value="1"/>
</dbReference>
<dbReference type="Pfam" id="PF03345">
    <property type="entry name" value="OST48_N"/>
    <property type="match status" value="1"/>
</dbReference>
<keyword evidence="6 8" id="KW-1133">Transmembrane helix</keyword>
<evidence type="ECO:0000256" key="1">
    <source>
        <dbReference type="ARBA" id="ARBA00004479"/>
    </source>
</evidence>
<evidence type="ECO:0000259" key="9">
    <source>
        <dbReference type="Pfam" id="PF03345"/>
    </source>
</evidence>
<evidence type="ECO:0000256" key="7">
    <source>
        <dbReference type="ARBA" id="ARBA00023136"/>
    </source>
</evidence>
<dbReference type="EMBL" id="CDMY01000869">
    <property type="protein sequence ID" value="CEM35885.1"/>
    <property type="molecule type" value="Genomic_DNA"/>
</dbReference>
<dbReference type="AlphaFoldDB" id="A0A0G4GY46"/>
<dbReference type="Proteomes" id="UP000041254">
    <property type="component" value="Unassembled WGS sequence"/>
</dbReference>
<evidence type="ECO:0000256" key="8">
    <source>
        <dbReference type="RuleBase" id="RU361142"/>
    </source>
</evidence>
<dbReference type="STRING" id="1169540.A0A0G4GY46"/>
<gene>
    <name evidence="11" type="ORF">Vbra_18984</name>
</gene>
<dbReference type="PhylomeDB" id="A0A0G4GY46"/>
<feature type="domain" description="OST48 middle" evidence="10">
    <location>
        <begin position="342"/>
        <end position="480"/>
    </location>
</feature>
<feature type="chain" id="PRO_5005118015" description="Dolichyl-diphosphooligosaccharide--protein glycosyltransferase 48 kDa subunit" evidence="8">
    <location>
        <begin position="19"/>
        <end position="481"/>
    </location>
</feature>
<evidence type="ECO:0000256" key="2">
    <source>
        <dbReference type="ARBA" id="ARBA00004922"/>
    </source>
</evidence>
<dbReference type="PANTHER" id="PTHR10830">
    <property type="entry name" value="DOLICHYL-DIPHOSPHOOLIGOSACCHARIDE--PROTEIN GLYCOSYLTRANSFERASE 48 KDA SUBUNIT"/>
    <property type="match status" value="1"/>
</dbReference>
<dbReference type="InterPro" id="IPR055459">
    <property type="entry name" value="OST48_MD"/>
</dbReference>
<keyword evidence="4 8" id="KW-0812">Transmembrane</keyword>
<dbReference type="OrthoDB" id="29105at2759"/>
<feature type="signal peptide" evidence="8">
    <location>
        <begin position="1"/>
        <end position="18"/>
    </location>
</feature>
<dbReference type="Pfam" id="PF23358">
    <property type="entry name" value="OST48_MD"/>
    <property type="match status" value="1"/>
</dbReference>
<reference evidence="11 12" key="1">
    <citation type="submission" date="2014-11" db="EMBL/GenBank/DDBJ databases">
        <authorList>
            <person name="Zhu J."/>
            <person name="Qi W."/>
            <person name="Song R."/>
        </authorList>
    </citation>
    <scope>NUCLEOTIDE SEQUENCE [LARGE SCALE GENOMIC DNA]</scope>
</reference>
<dbReference type="OMA" id="AHDEYPR"/>
<keyword evidence="8" id="KW-0732">Signal</keyword>
<evidence type="ECO:0000256" key="6">
    <source>
        <dbReference type="ARBA" id="ARBA00022989"/>
    </source>
</evidence>
<name>A0A0G4GY46_VITBC</name>
<feature type="transmembrane region" description="Helical" evidence="8">
    <location>
        <begin position="457"/>
        <end position="478"/>
    </location>
</feature>
<keyword evidence="12" id="KW-1185">Reference proteome</keyword>
<keyword evidence="7 8" id="KW-0472">Membrane</keyword>
<comment type="subunit">
    <text evidence="8">Component of the oligosaccharyltransferase (OST) complex.</text>
</comment>
<dbReference type="InterPro" id="IPR055457">
    <property type="entry name" value="OST48_N"/>
</dbReference>
<evidence type="ECO:0000259" key="10">
    <source>
        <dbReference type="Pfam" id="PF23358"/>
    </source>
</evidence>
<dbReference type="FunCoup" id="A0A0G4GY46">
    <property type="interactions" value="523"/>
</dbReference>
<dbReference type="InterPro" id="IPR005013">
    <property type="entry name" value="DDOST_48_kDa_subunit"/>
</dbReference>
<feature type="domain" description="OST48 N-terminal" evidence="9">
    <location>
        <begin position="64"/>
        <end position="328"/>
    </location>
</feature>
<comment type="similarity">
    <text evidence="3 8">Belongs to the DDOST 48 kDa subunit family.</text>
</comment>
<evidence type="ECO:0000256" key="3">
    <source>
        <dbReference type="ARBA" id="ARBA00008743"/>
    </source>
</evidence>
<comment type="pathway">
    <text evidence="2 8">Protein modification; protein glycosylation.</text>
</comment>
<proteinExistence type="inferred from homology"/>
<dbReference type="UniPathway" id="UPA00378"/>
<evidence type="ECO:0000313" key="12">
    <source>
        <dbReference type="Proteomes" id="UP000041254"/>
    </source>
</evidence>
<evidence type="ECO:0000256" key="4">
    <source>
        <dbReference type="ARBA" id="ARBA00022692"/>
    </source>
</evidence>
<protein>
    <recommendedName>
        <fullName evidence="8">Dolichyl-diphosphooligosaccharide--protein glycosyltransferase 48 kDa subunit</fullName>
        <shortName evidence="8">Oligosaccharyl transferase 48 kDa subunit</shortName>
    </recommendedName>
</protein>
<comment type="subcellular location">
    <subcellularLocation>
        <location evidence="8">Endoplasmic reticulum membrane</location>
        <topology evidence="8">Single-pass type I membrane protein</topology>
    </subcellularLocation>
    <subcellularLocation>
        <location evidence="1">Membrane</location>
        <topology evidence="1">Single-pass type I membrane protein</topology>
    </subcellularLocation>
</comment>
<sequence length="481" mass="53898">MALFTLPLLVAVIPCVLCTTDLAKAPPLVDERIKEALLGTSVRNEVTAPEVRPAVDDHKYDNPRTLVVLDPIEMKDSFTRFFKQMEAAGHRLAYRKVRDSDVDKEMFRHGERAFNNVVLFLRAPFPSSDALRSLFGQLLSFMDDGGNLLIATGASVQGNSDGSGDDTAAVASSAQWKELRTFANELGMDLDRRGWVLRDHFAFHGSDEGQHSMITSDKILRSTPVVDDKALGGPVAYRGVGHWLSPSNSLTFSILRASPTTYSAPASVEEDAGYRGDKQENTFLVSAMQAHNSARAVFSGSLDMFSDEFFLLSNVSNSQFCGQLAAWTCHQTGVLRSINLRHHKYDEESAPYMYRIMDNITFSIDIQEIKQGKWVAYMGDDVQVEFVMLDPYLRLFLDNKASSGTFTTNFKAPDHWGVFKFVIDHRRQGYTFLHIEEQAPLRNFKHDDYARFIWCAFPYYGSVFSTIAAVVGFSFIFLSSA</sequence>
<organism evidence="11 12">
    <name type="scientific">Vitrella brassicaformis (strain CCMP3155)</name>
    <dbReference type="NCBI Taxonomy" id="1169540"/>
    <lineage>
        <taxon>Eukaryota</taxon>
        <taxon>Sar</taxon>
        <taxon>Alveolata</taxon>
        <taxon>Colpodellida</taxon>
        <taxon>Vitrellaceae</taxon>
        <taxon>Vitrella</taxon>
    </lineage>
</organism>
<evidence type="ECO:0000256" key="5">
    <source>
        <dbReference type="ARBA" id="ARBA00022824"/>
    </source>
</evidence>
<dbReference type="GO" id="GO:0018279">
    <property type="term" value="P:protein N-linked glycosylation via asparagine"/>
    <property type="evidence" value="ECO:0007669"/>
    <property type="project" value="UniProtKB-UniRule"/>
</dbReference>
<dbReference type="GO" id="GO:0008250">
    <property type="term" value="C:oligosaccharyltransferase complex"/>
    <property type="evidence" value="ECO:0007669"/>
    <property type="project" value="TreeGrafter"/>
</dbReference>
<dbReference type="InParanoid" id="A0A0G4GY46"/>
<evidence type="ECO:0000313" key="11">
    <source>
        <dbReference type="EMBL" id="CEM35885.1"/>
    </source>
</evidence>
<accession>A0A0G4GY46</accession>
<dbReference type="VEuPathDB" id="CryptoDB:Vbra_18984"/>